<accession>A0A2U2BD51</accession>
<organism evidence="2 3">
    <name type="scientific">Marinilabilia rubra</name>
    <dbReference type="NCBI Taxonomy" id="2162893"/>
    <lineage>
        <taxon>Bacteria</taxon>
        <taxon>Pseudomonadati</taxon>
        <taxon>Bacteroidota</taxon>
        <taxon>Bacteroidia</taxon>
        <taxon>Marinilabiliales</taxon>
        <taxon>Marinilabiliaceae</taxon>
        <taxon>Marinilabilia</taxon>
    </lineage>
</organism>
<evidence type="ECO:0000256" key="1">
    <source>
        <dbReference type="SAM" id="Phobius"/>
    </source>
</evidence>
<proteinExistence type="predicted"/>
<feature type="transmembrane region" description="Helical" evidence="1">
    <location>
        <begin position="38"/>
        <end position="58"/>
    </location>
</feature>
<keyword evidence="1" id="KW-0472">Membrane</keyword>
<feature type="transmembrane region" description="Helical" evidence="1">
    <location>
        <begin position="12"/>
        <end position="32"/>
    </location>
</feature>
<dbReference type="Proteomes" id="UP000244956">
    <property type="component" value="Unassembled WGS sequence"/>
</dbReference>
<dbReference type="EMBL" id="QEWP01000001">
    <property type="protein sequence ID" value="PWE00992.1"/>
    <property type="molecule type" value="Genomic_DNA"/>
</dbReference>
<evidence type="ECO:0000313" key="3">
    <source>
        <dbReference type="Proteomes" id="UP000244956"/>
    </source>
</evidence>
<comment type="caution">
    <text evidence="2">The sequence shown here is derived from an EMBL/GenBank/DDBJ whole genome shotgun (WGS) entry which is preliminary data.</text>
</comment>
<keyword evidence="1" id="KW-0812">Transmembrane</keyword>
<keyword evidence="1" id="KW-1133">Transmembrane helix</keyword>
<dbReference type="AlphaFoldDB" id="A0A2U2BD51"/>
<protein>
    <submittedName>
        <fullName evidence="2">Uncharacterized protein</fullName>
    </submittedName>
</protein>
<sequence length="98" mass="11801">MVWIWLGFYLKVAPLGLWFSFFVLVGSFGGWSGCFFCLFLWVWWCALFVVVFAFIFVRQCSCLHFIEQTKRHSEKSGRLFFYSEFMESVYQVIIWLFS</sequence>
<evidence type="ECO:0000313" key="2">
    <source>
        <dbReference type="EMBL" id="PWE00992.1"/>
    </source>
</evidence>
<reference evidence="2 3" key="1">
    <citation type="submission" date="2018-05" db="EMBL/GenBank/DDBJ databases">
        <title>Marinilabilia rubrum sp. nov., isolated from saltern sediment.</title>
        <authorList>
            <person name="Zhang R."/>
        </authorList>
    </citation>
    <scope>NUCLEOTIDE SEQUENCE [LARGE SCALE GENOMIC DNA]</scope>
    <source>
        <strain evidence="2 3">WTE16</strain>
    </source>
</reference>
<keyword evidence="3" id="KW-1185">Reference proteome</keyword>
<name>A0A2U2BD51_9BACT</name>
<feature type="transmembrane region" description="Helical" evidence="1">
    <location>
        <begin position="79"/>
        <end position="97"/>
    </location>
</feature>
<gene>
    <name evidence="2" type="ORF">DDZ16_00450</name>
</gene>